<dbReference type="OrthoDB" id="9800416at2"/>
<dbReference type="GO" id="GO:0022857">
    <property type="term" value="F:transmembrane transporter activity"/>
    <property type="evidence" value="ECO:0007669"/>
    <property type="project" value="InterPro"/>
</dbReference>
<evidence type="ECO:0000256" key="1">
    <source>
        <dbReference type="ARBA" id="ARBA00004651"/>
    </source>
</evidence>
<keyword evidence="9" id="KW-1185">Reference proteome</keyword>
<feature type="domain" description="Major facilitator superfamily (MFS) profile" evidence="7">
    <location>
        <begin position="17"/>
        <end position="404"/>
    </location>
</feature>
<dbReference type="EMBL" id="FOKI01000047">
    <property type="protein sequence ID" value="SFB41446.1"/>
    <property type="molecule type" value="Genomic_DNA"/>
</dbReference>
<feature type="transmembrane region" description="Helical" evidence="6">
    <location>
        <begin position="108"/>
        <end position="129"/>
    </location>
</feature>
<evidence type="ECO:0000313" key="9">
    <source>
        <dbReference type="Proteomes" id="UP000198619"/>
    </source>
</evidence>
<comment type="subcellular location">
    <subcellularLocation>
        <location evidence="1">Cell membrane</location>
        <topology evidence="1">Multi-pass membrane protein</topology>
    </subcellularLocation>
</comment>
<dbReference type="GO" id="GO:0005886">
    <property type="term" value="C:plasma membrane"/>
    <property type="evidence" value="ECO:0007669"/>
    <property type="project" value="UniProtKB-SubCell"/>
</dbReference>
<dbReference type="Proteomes" id="UP000198619">
    <property type="component" value="Unassembled WGS sequence"/>
</dbReference>
<dbReference type="InterPro" id="IPR020846">
    <property type="entry name" value="MFS_dom"/>
</dbReference>
<evidence type="ECO:0000259" key="7">
    <source>
        <dbReference type="PROSITE" id="PS50850"/>
    </source>
</evidence>
<dbReference type="PROSITE" id="PS50850">
    <property type="entry name" value="MFS"/>
    <property type="match status" value="1"/>
</dbReference>
<dbReference type="InterPro" id="IPR011701">
    <property type="entry name" value="MFS"/>
</dbReference>
<protein>
    <submittedName>
        <fullName evidence="8">MFS transporter, DHA1 family, bicyclomycin/chloramphenicol resistance protein</fullName>
    </submittedName>
</protein>
<feature type="transmembrane region" description="Helical" evidence="6">
    <location>
        <begin position="169"/>
        <end position="191"/>
    </location>
</feature>
<dbReference type="PANTHER" id="PTHR23502">
    <property type="entry name" value="MAJOR FACILITATOR SUPERFAMILY"/>
    <property type="match status" value="1"/>
</dbReference>
<feature type="transmembrane region" description="Helical" evidence="6">
    <location>
        <begin position="83"/>
        <end position="102"/>
    </location>
</feature>
<dbReference type="InterPro" id="IPR036259">
    <property type="entry name" value="MFS_trans_sf"/>
</dbReference>
<keyword evidence="2" id="KW-0813">Transport</keyword>
<evidence type="ECO:0000313" key="8">
    <source>
        <dbReference type="EMBL" id="SFB41446.1"/>
    </source>
</evidence>
<feature type="transmembrane region" description="Helical" evidence="6">
    <location>
        <begin position="220"/>
        <end position="246"/>
    </location>
</feature>
<evidence type="ECO:0000256" key="5">
    <source>
        <dbReference type="ARBA" id="ARBA00023136"/>
    </source>
</evidence>
<gene>
    <name evidence="8" type="ORF">SAMN04488528_10476</name>
</gene>
<evidence type="ECO:0000256" key="4">
    <source>
        <dbReference type="ARBA" id="ARBA00022989"/>
    </source>
</evidence>
<dbReference type="STRING" id="84698.SAMN04488528_10476"/>
<dbReference type="Gene3D" id="1.20.1720.10">
    <property type="entry name" value="Multidrug resistance protein D"/>
    <property type="match status" value="1"/>
</dbReference>
<dbReference type="RefSeq" id="WP_090042955.1">
    <property type="nucleotide sequence ID" value="NZ_FOKI01000047.1"/>
</dbReference>
<accession>A0A1I1AVK2</accession>
<proteinExistence type="predicted"/>
<dbReference type="SUPFAM" id="SSF103473">
    <property type="entry name" value="MFS general substrate transporter"/>
    <property type="match status" value="1"/>
</dbReference>
<organism evidence="8 9">
    <name type="scientific">Clostridium frigidicarnis</name>
    <dbReference type="NCBI Taxonomy" id="84698"/>
    <lineage>
        <taxon>Bacteria</taxon>
        <taxon>Bacillati</taxon>
        <taxon>Bacillota</taxon>
        <taxon>Clostridia</taxon>
        <taxon>Eubacteriales</taxon>
        <taxon>Clostridiaceae</taxon>
        <taxon>Clostridium</taxon>
    </lineage>
</organism>
<dbReference type="AlphaFoldDB" id="A0A1I1AVK2"/>
<feature type="transmembrane region" description="Helical" evidence="6">
    <location>
        <begin position="286"/>
        <end position="304"/>
    </location>
</feature>
<evidence type="ECO:0000256" key="3">
    <source>
        <dbReference type="ARBA" id="ARBA00022692"/>
    </source>
</evidence>
<feature type="transmembrane region" description="Helical" evidence="6">
    <location>
        <begin position="52"/>
        <end position="71"/>
    </location>
</feature>
<name>A0A1I1AVK2_9CLOT</name>
<reference evidence="8 9" key="1">
    <citation type="submission" date="2016-10" db="EMBL/GenBank/DDBJ databases">
        <authorList>
            <person name="de Groot N.N."/>
        </authorList>
    </citation>
    <scope>NUCLEOTIDE SEQUENCE [LARGE SCALE GENOMIC DNA]</scope>
    <source>
        <strain evidence="8 9">DSM 12271</strain>
    </source>
</reference>
<keyword evidence="4 6" id="KW-1133">Transmembrane helix</keyword>
<feature type="transmembrane region" description="Helical" evidence="6">
    <location>
        <begin position="141"/>
        <end position="163"/>
    </location>
</feature>
<feature type="transmembrane region" description="Helical" evidence="6">
    <location>
        <begin position="372"/>
        <end position="394"/>
    </location>
</feature>
<evidence type="ECO:0000256" key="6">
    <source>
        <dbReference type="SAM" id="Phobius"/>
    </source>
</evidence>
<dbReference type="PANTHER" id="PTHR23502:SF132">
    <property type="entry name" value="POLYAMINE TRANSPORTER 2-RELATED"/>
    <property type="match status" value="1"/>
</dbReference>
<keyword evidence="5 6" id="KW-0472">Membrane</keyword>
<evidence type="ECO:0000256" key="2">
    <source>
        <dbReference type="ARBA" id="ARBA00022448"/>
    </source>
</evidence>
<feature type="transmembrane region" description="Helical" evidence="6">
    <location>
        <begin position="12"/>
        <end position="32"/>
    </location>
</feature>
<keyword evidence="3 6" id="KW-0812">Transmembrane</keyword>
<sequence length="425" mass="46209">MKQDMLVKQKYLKKGGIIALITVLSMAPMFSVDMYLPGLPYMNAYFAASESVMNLTLVGFYIFMAFGLLIFGPLSDKHGRKSILIISLFLYVVFSGLCAISTNIWQLIFFRIIEAIGAGGMLAISIVLIKDSFKGKAMSTILAVVTSISIIAPMVAPIAGAFILQCFSWRAIFVAYAVIGIICLIASFLLAETLPVSKRLDGKLINTMGRLVVVGKNKGFTYLLIIASLFAAPYMAYVAVSSYVYIDFFGLSVTAYSYIYGINAAGSVLGPLIYIKINGKVDPKKITWLCFVLAIFSGMALIILGRLSPVLFLLSFIPFAFAESIMRVFSTDILLNQQEGDSGSASSLINFTQTILGSIGMVIGALPWSNYISGLGICVLGFIIIGVISWIALLKSNISIKGLKEIQNKKQFEKSTCNEHNLKVG</sequence>
<feature type="transmembrane region" description="Helical" evidence="6">
    <location>
        <begin position="258"/>
        <end position="274"/>
    </location>
</feature>
<dbReference type="Pfam" id="PF07690">
    <property type="entry name" value="MFS_1"/>
    <property type="match status" value="1"/>
</dbReference>